<organism evidence="2 3">
    <name type="scientific">Tatumella ptyseos ATCC 33301</name>
    <dbReference type="NCBI Taxonomy" id="1005995"/>
    <lineage>
        <taxon>Bacteria</taxon>
        <taxon>Pseudomonadati</taxon>
        <taxon>Pseudomonadota</taxon>
        <taxon>Gammaproteobacteria</taxon>
        <taxon>Enterobacterales</taxon>
        <taxon>Erwiniaceae</taxon>
        <taxon>Tatumella</taxon>
    </lineage>
</organism>
<sequence>MKVKVDLLKYFSALFIFAIALNAGWWMWNYYMQSSRTRDGKAHAELVKYHPGSLRTDGFSGGE</sequence>
<evidence type="ECO:0000256" key="1">
    <source>
        <dbReference type="SAM" id="Phobius"/>
    </source>
</evidence>
<protein>
    <submittedName>
        <fullName evidence="2">Fusaric acid resistance protein</fullName>
    </submittedName>
</protein>
<accession>A0A085JE27</accession>
<gene>
    <name evidence="2" type="primary">ydhJ</name>
    <name evidence="2" type="ORF">GTPT_2360</name>
</gene>
<dbReference type="Proteomes" id="UP000028602">
    <property type="component" value="Unassembled WGS sequence"/>
</dbReference>
<keyword evidence="1" id="KW-0812">Transmembrane</keyword>
<evidence type="ECO:0000313" key="2">
    <source>
        <dbReference type="EMBL" id="KFD18723.1"/>
    </source>
</evidence>
<comment type="caution">
    <text evidence="2">The sequence shown here is derived from an EMBL/GenBank/DDBJ whole genome shotgun (WGS) entry which is preliminary data.</text>
</comment>
<keyword evidence="1" id="KW-1133">Transmembrane helix</keyword>
<dbReference type="AlphaFoldDB" id="A0A085JE27"/>
<proteinExistence type="predicted"/>
<reference evidence="2 3" key="1">
    <citation type="submission" date="2014-05" db="EMBL/GenBank/DDBJ databases">
        <title>ATOL: Assembling a taxonomically balanced genome-scale reconstruction of the evolutionary history of the Enterobacteriaceae.</title>
        <authorList>
            <person name="Plunkett G.III."/>
            <person name="Neeno-Eckwall E.C."/>
            <person name="Glasner J.D."/>
            <person name="Perna N.T."/>
        </authorList>
    </citation>
    <scope>NUCLEOTIDE SEQUENCE [LARGE SCALE GENOMIC DNA]</scope>
    <source>
        <strain evidence="2 3">ATCC 33301</strain>
    </source>
</reference>
<evidence type="ECO:0000313" key="3">
    <source>
        <dbReference type="Proteomes" id="UP000028602"/>
    </source>
</evidence>
<feature type="transmembrane region" description="Helical" evidence="1">
    <location>
        <begin position="7"/>
        <end position="28"/>
    </location>
</feature>
<keyword evidence="1" id="KW-0472">Membrane</keyword>
<keyword evidence="3" id="KW-1185">Reference proteome</keyword>
<dbReference type="EMBL" id="JMPR01000036">
    <property type="protein sequence ID" value="KFD18723.1"/>
    <property type="molecule type" value="Genomic_DNA"/>
</dbReference>
<dbReference type="eggNOG" id="COG1566">
    <property type="taxonomic scope" value="Bacteria"/>
</dbReference>
<name>A0A085JE27_9GAMM</name>